<dbReference type="RefSeq" id="WP_346129771.1">
    <property type="nucleotide sequence ID" value="NZ_BAABBE010000006.1"/>
</dbReference>
<dbReference type="PANTHER" id="PTHR40758">
    <property type="entry name" value="CONSERVED PROTEIN"/>
    <property type="match status" value="1"/>
</dbReference>
<feature type="domain" description="MDMPI C-terminal" evidence="1">
    <location>
        <begin position="146"/>
        <end position="240"/>
    </location>
</feature>
<dbReference type="EMBL" id="BAABBE010000006">
    <property type="protein sequence ID" value="GAA3637261.1"/>
    <property type="molecule type" value="Genomic_DNA"/>
</dbReference>
<name>A0ABP7AQ68_9PSEU</name>
<evidence type="ECO:0000259" key="2">
    <source>
        <dbReference type="Pfam" id="PF11716"/>
    </source>
</evidence>
<evidence type="ECO:0000313" key="4">
    <source>
        <dbReference type="Proteomes" id="UP001500711"/>
    </source>
</evidence>
<evidence type="ECO:0000313" key="3">
    <source>
        <dbReference type="EMBL" id="GAA3637261.1"/>
    </source>
</evidence>
<accession>A0ABP7AQ68</accession>
<reference evidence="4" key="1">
    <citation type="journal article" date="2019" name="Int. J. Syst. Evol. Microbiol.">
        <title>The Global Catalogue of Microorganisms (GCM) 10K type strain sequencing project: providing services to taxonomists for standard genome sequencing and annotation.</title>
        <authorList>
            <consortium name="The Broad Institute Genomics Platform"/>
            <consortium name="The Broad Institute Genome Sequencing Center for Infectious Disease"/>
            <person name="Wu L."/>
            <person name="Ma J."/>
        </authorList>
    </citation>
    <scope>NUCLEOTIDE SEQUENCE [LARGE SCALE GENOMIC DNA]</scope>
    <source>
        <strain evidence="4">JCM 17494</strain>
    </source>
</reference>
<sequence length="248" mass="26901">MVQTGWTAQRWTAVFAEQADMFRKAVGDADLTTAVSTRVGWTLQDLVVHVARFLETATGYLRTGSRVQMGPPPVPGSLSPLEYLDLQLTAANEIMPAVPGNRPVWTFSPAAPDLARVWHRRIAHEMTLRRFDVQATLRQLVPTSPDLAADGIDEVLTTIVAAKLDSDVPNTASGVAVVRPADVPESWHVAFSPGEVPEVRAAAPGEEGDASVSGEAELLYYWLWNRMTINTASGDPQLLQVLQVGKGH</sequence>
<protein>
    <submittedName>
        <fullName evidence="3">Maleylpyruvate isomerase family mycothiol-dependent enzyme</fullName>
    </submittedName>
</protein>
<dbReference type="InterPro" id="IPR010872">
    <property type="entry name" value="MDMPI_C-term_domain"/>
</dbReference>
<organism evidence="3 4">
    <name type="scientific">Lentzea roselyniae</name>
    <dbReference type="NCBI Taxonomy" id="531940"/>
    <lineage>
        <taxon>Bacteria</taxon>
        <taxon>Bacillati</taxon>
        <taxon>Actinomycetota</taxon>
        <taxon>Actinomycetes</taxon>
        <taxon>Pseudonocardiales</taxon>
        <taxon>Pseudonocardiaceae</taxon>
        <taxon>Lentzea</taxon>
    </lineage>
</organism>
<dbReference type="GO" id="GO:0016853">
    <property type="term" value="F:isomerase activity"/>
    <property type="evidence" value="ECO:0007669"/>
    <property type="project" value="UniProtKB-KW"/>
</dbReference>
<dbReference type="Pfam" id="PF07398">
    <property type="entry name" value="MDMPI_C"/>
    <property type="match status" value="1"/>
</dbReference>
<gene>
    <name evidence="3" type="ORF">GCM10022267_24700</name>
</gene>
<keyword evidence="4" id="KW-1185">Reference proteome</keyword>
<dbReference type="Proteomes" id="UP001500711">
    <property type="component" value="Unassembled WGS sequence"/>
</dbReference>
<dbReference type="Pfam" id="PF11716">
    <property type="entry name" value="MDMPI_N"/>
    <property type="match status" value="1"/>
</dbReference>
<keyword evidence="3" id="KW-0413">Isomerase</keyword>
<proteinExistence type="predicted"/>
<evidence type="ECO:0000259" key="1">
    <source>
        <dbReference type="Pfam" id="PF07398"/>
    </source>
</evidence>
<feature type="domain" description="Mycothiol-dependent maleylpyruvate isomerase metal-binding" evidence="2">
    <location>
        <begin position="17"/>
        <end position="134"/>
    </location>
</feature>
<dbReference type="PANTHER" id="PTHR40758:SF1">
    <property type="entry name" value="CONSERVED PROTEIN"/>
    <property type="match status" value="1"/>
</dbReference>
<dbReference type="InterPro" id="IPR024344">
    <property type="entry name" value="MDMPI_metal-binding"/>
</dbReference>
<comment type="caution">
    <text evidence="3">The sequence shown here is derived from an EMBL/GenBank/DDBJ whole genome shotgun (WGS) entry which is preliminary data.</text>
</comment>